<sequence length="15" mass="1687">MFIFFKVGQGTILAD</sequence>
<accession>A0A2P2P3V7</accession>
<dbReference type="EMBL" id="GGEC01068928">
    <property type="protein sequence ID" value="MBX49412.1"/>
    <property type="molecule type" value="Transcribed_RNA"/>
</dbReference>
<proteinExistence type="predicted"/>
<reference evidence="1" key="1">
    <citation type="submission" date="2018-02" db="EMBL/GenBank/DDBJ databases">
        <title>Rhizophora mucronata_Transcriptome.</title>
        <authorList>
            <person name="Meera S.P."/>
            <person name="Sreeshan A."/>
            <person name="Augustine A."/>
        </authorList>
    </citation>
    <scope>NUCLEOTIDE SEQUENCE</scope>
    <source>
        <tissue evidence="1">Leaf</tissue>
    </source>
</reference>
<name>A0A2P2P3V7_RHIMU</name>
<evidence type="ECO:0000313" key="1">
    <source>
        <dbReference type="EMBL" id="MBX49412.1"/>
    </source>
</evidence>
<organism evidence="1">
    <name type="scientific">Rhizophora mucronata</name>
    <name type="common">Asiatic mangrove</name>
    <dbReference type="NCBI Taxonomy" id="61149"/>
    <lineage>
        <taxon>Eukaryota</taxon>
        <taxon>Viridiplantae</taxon>
        <taxon>Streptophyta</taxon>
        <taxon>Embryophyta</taxon>
        <taxon>Tracheophyta</taxon>
        <taxon>Spermatophyta</taxon>
        <taxon>Magnoliopsida</taxon>
        <taxon>eudicotyledons</taxon>
        <taxon>Gunneridae</taxon>
        <taxon>Pentapetalae</taxon>
        <taxon>rosids</taxon>
        <taxon>fabids</taxon>
        <taxon>Malpighiales</taxon>
        <taxon>Rhizophoraceae</taxon>
        <taxon>Rhizophora</taxon>
    </lineage>
</organism>
<protein>
    <submittedName>
        <fullName evidence="1">Uncharacterized protein</fullName>
    </submittedName>
</protein>